<evidence type="ECO:0000313" key="2">
    <source>
        <dbReference type="Proteomes" id="UP001077662"/>
    </source>
</evidence>
<reference evidence="1" key="1">
    <citation type="submission" date="2022-09" db="EMBL/GenBank/DDBJ databases">
        <title>Genome analysis and characterization of larvicidal activity of Brevibacillus strains.</title>
        <authorList>
            <person name="Patrusheva E.V."/>
            <person name="Izotova A.O."/>
            <person name="Toshchakov S.V."/>
            <person name="Sineoky S.P."/>
        </authorList>
    </citation>
    <scope>NUCLEOTIDE SEQUENCE</scope>
    <source>
        <strain evidence="1">VKPM_B-13247</strain>
    </source>
</reference>
<name>A0AAP3DCR9_BRELA</name>
<dbReference type="EMBL" id="JAPTNE010000003">
    <property type="protein sequence ID" value="MCZ0805868.1"/>
    <property type="molecule type" value="Genomic_DNA"/>
</dbReference>
<sequence>MHKRCTDPKHDRYKWYGGKGVAVCEEWNDYLVFREWAHANGYTDDLTIDRIDVDGNYCPENYQWVDMKVQANNRHNNRIIQYNGKNYTATQLAEAHGLSQHTIFNRLKLGWDIDQIVNTPERSDG</sequence>
<comment type="caution">
    <text evidence="1">The sequence shown here is derived from an EMBL/GenBank/DDBJ whole genome shotgun (WGS) entry which is preliminary data.</text>
</comment>
<organism evidence="1 2">
    <name type="scientific">Brevibacillus laterosporus</name>
    <name type="common">Bacillus laterosporus</name>
    <dbReference type="NCBI Taxonomy" id="1465"/>
    <lineage>
        <taxon>Bacteria</taxon>
        <taxon>Bacillati</taxon>
        <taxon>Bacillota</taxon>
        <taxon>Bacilli</taxon>
        <taxon>Bacillales</taxon>
        <taxon>Paenibacillaceae</taxon>
        <taxon>Brevibacillus</taxon>
    </lineage>
</organism>
<dbReference type="AlphaFoldDB" id="A0AAP3DCR9"/>
<evidence type="ECO:0000313" key="1">
    <source>
        <dbReference type="EMBL" id="MCZ0805868.1"/>
    </source>
</evidence>
<protein>
    <submittedName>
        <fullName evidence="1">Uncharacterized protein</fullName>
    </submittedName>
</protein>
<dbReference type="RefSeq" id="WP_258432847.1">
    <property type="nucleotide sequence ID" value="NZ_JANSGW010000003.1"/>
</dbReference>
<dbReference type="Proteomes" id="UP001077662">
    <property type="component" value="Unassembled WGS sequence"/>
</dbReference>
<gene>
    <name evidence="1" type="ORF">O0554_02890</name>
</gene>
<proteinExistence type="predicted"/>
<accession>A0AAP3DCR9</accession>